<dbReference type="SMART" id="SM00398">
    <property type="entry name" value="HMG"/>
    <property type="match status" value="2"/>
</dbReference>
<sequence length="452" mass="51031">MSEGETTADGPESPVKMEPGEKQTENGENGESKTTTEEPPAAADISKQPEGGETQQQKQQESLPTEPMGDVGPPAIKEDDAQMVENHSEELDSLLGRRKNDMDPELMDPEFARTMEIIKNGTPSTELEIALMAALKRKDSQVDRLSGEVTKLKAFISKRKQTYKRKRKDEGAPTRALSAYNIFVQDRFKKLAKENENALKSSDTDAQMKRVPPASLVAKTGNQWKDLSTDEKSHYEERAREDRKRYEEQMAKYQPPDKQTNRKRNKTGYNMFFSAHVLRLKQTEAGVPSERGSVARLVGNAWKQLSGEEKQYYEREADKHNGMNPIEKEEEEEEEVPAASKPPPVPDYTANYPIHQPEMHGMQNVHPGMHYAGQPPPQQHPDPRAAYAQYHHMHPGYHPYYAQHPPPPPPPQDGQRQGHRGYYAHYGGPPPHAPQQQQTQRHGGYDQGGMGM</sequence>
<evidence type="ECO:0000259" key="4">
    <source>
        <dbReference type="PROSITE" id="PS50118"/>
    </source>
</evidence>
<evidence type="ECO:0000256" key="3">
    <source>
        <dbReference type="SAM" id="MobiDB-lite"/>
    </source>
</evidence>
<protein>
    <recommendedName>
        <fullName evidence="4">HMG box domain-containing protein</fullName>
    </recommendedName>
</protein>
<dbReference type="InterPro" id="IPR009071">
    <property type="entry name" value="HMG_box_dom"/>
</dbReference>
<dbReference type="GO" id="GO:0005634">
    <property type="term" value="C:nucleus"/>
    <property type="evidence" value="ECO:0007669"/>
    <property type="project" value="UniProtKB-UniRule"/>
</dbReference>
<feature type="DNA-binding region" description="HMG box" evidence="2">
    <location>
        <begin position="262"/>
        <end position="332"/>
    </location>
</feature>
<dbReference type="SUPFAM" id="SSF47095">
    <property type="entry name" value="HMG-box"/>
    <property type="match status" value="2"/>
</dbReference>
<feature type="region of interest" description="Disordered" evidence="3">
    <location>
        <begin position="315"/>
        <end position="346"/>
    </location>
</feature>
<feature type="domain" description="HMG box" evidence="4">
    <location>
        <begin position="262"/>
        <end position="332"/>
    </location>
</feature>
<reference evidence="5" key="1">
    <citation type="submission" date="2021-01" db="EMBL/GenBank/DDBJ databases">
        <authorList>
            <person name="Corre E."/>
            <person name="Pelletier E."/>
            <person name="Niang G."/>
            <person name="Scheremetjew M."/>
            <person name="Finn R."/>
            <person name="Kale V."/>
            <person name="Holt S."/>
            <person name="Cochrane G."/>
            <person name="Meng A."/>
            <person name="Brown T."/>
            <person name="Cohen L."/>
        </authorList>
    </citation>
    <scope>NUCLEOTIDE SEQUENCE</scope>
    <source>
        <strain evidence="5">CCMP 410</strain>
    </source>
</reference>
<dbReference type="Pfam" id="PF09011">
    <property type="entry name" value="HMG_box_2"/>
    <property type="match status" value="2"/>
</dbReference>
<dbReference type="AlphaFoldDB" id="A0A7S1VII9"/>
<dbReference type="GO" id="GO:0003677">
    <property type="term" value="F:DNA binding"/>
    <property type="evidence" value="ECO:0007669"/>
    <property type="project" value="UniProtKB-UniRule"/>
</dbReference>
<keyword evidence="1 2" id="KW-0238">DNA-binding</keyword>
<feature type="region of interest" description="Disordered" evidence="3">
    <location>
        <begin position="1"/>
        <end position="88"/>
    </location>
</feature>
<dbReference type="EMBL" id="HBGK01039981">
    <property type="protein sequence ID" value="CAD9299274.1"/>
    <property type="molecule type" value="Transcribed_RNA"/>
</dbReference>
<feature type="compositionally biased region" description="Basic and acidic residues" evidence="3">
    <location>
        <begin position="18"/>
        <end position="36"/>
    </location>
</feature>
<evidence type="ECO:0000256" key="1">
    <source>
        <dbReference type="ARBA" id="ARBA00023125"/>
    </source>
</evidence>
<proteinExistence type="predicted"/>
<feature type="region of interest" description="Disordered" evidence="3">
    <location>
        <begin position="395"/>
        <end position="452"/>
    </location>
</feature>
<evidence type="ECO:0000256" key="2">
    <source>
        <dbReference type="PROSITE-ProRule" id="PRU00267"/>
    </source>
</evidence>
<dbReference type="InterPro" id="IPR050342">
    <property type="entry name" value="HMGB"/>
</dbReference>
<dbReference type="Gene3D" id="1.10.30.10">
    <property type="entry name" value="High mobility group box domain"/>
    <property type="match status" value="2"/>
</dbReference>
<dbReference type="PROSITE" id="PS50118">
    <property type="entry name" value="HMG_BOX_2"/>
    <property type="match status" value="2"/>
</dbReference>
<name>A0A7S1VII9_9STRA</name>
<feature type="DNA-binding region" description="HMG box" evidence="2">
    <location>
        <begin position="173"/>
        <end position="254"/>
    </location>
</feature>
<dbReference type="PANTHER" id="PTHR48112">
    <property type="entry name" value="HIGH MOBILITY GROUP PROTEIN DSP1"/>
    <property type="match status" value="1"/>
</dbReference>
<feature type="compositionally biased region" description="Low complexity" evidence="3">
    <location>
        <begin position="48"/>
        <end position="66"/>
    </location>
</feature>
<keyword evidence="2" id="KW-0539">Nucleus</keyword>
<feature type="domain" description="HMG box" evidence="4">
    <location>
        <begin position="173"/>
        <end position="254"/>
    </location>
</feature>
<gene>
    <name evidence="5" type="ORF">GOCE00092_LOCUS20865</name>
</gene>
<feature type="compositionally biased region" description="Basic and acidic residues" evidence="3">
    <location>
        <begin position="76"/>
        <end position="88"/>
    </location>
</feature>
<dbReference type="InterPro" id="IPR036910">
    <property type="entry name" value="HMG_box_dom_sf"/>
</dbReference>
<feature type="compositionally biased region" description="Basic and acidic residues" evidence="3">
    <location>
        <begin position="227"/>
        <end position="250"/>
    </location>
</feature>
<accession>A0A7S1VII9</accession>
<feature type="region of interest" description="Disordered" evidence="3">
    <location>
        <begin position="227"/>
        <end position="264"/>
    </location>
</feature>
<evidence type="ECO:0000313" key="5">
    <source>
        <dbReference type="EMBL" id="CAD9299274.1"/>
    </source>
</evidence>
<organism evidence="5">
    <name type="scientific">Grammatophora oceanica</name>
    <dbReference type="NCBI Taxonomy" id="210454"/>
    <lineage>
        <taxon>Eukaryota</taxon>
        <taxon>Sar</taxon>
        <taxon>Stramenopiles</taxon>
        <taxon>Ochrophyta</taxon>
        <taxon>Bacillariophyta</taxon>
        <taxon>Fragilariophyceae</taxon>
        <taxon>Fragilariophycidae</taxon>
        <taxon>Rhabdonematales</taxon>
        <taxon>Grammatophoraceae</taxon>
        <taxon>Grammatophora</taxon>
    </lineage>
</organism>